<accession>A0A1E3J0A5</accession>
<gene>
    <name evidence="7" type="ORF">L198_05135</name>
</gene>
<evidence type="ECO:0000256" key="2">
    <source>
        <dbReference type="ARBA" id="ARBA00023015"/>
    </source>
</evidence>
<dbReference type="InterPro" id="IPR013272">
    <property type="entry name" value="Vps72/YL1_C"/>
</dbReference>
<evidence type="ECO:0000313" key="8">
    <source>
        <dbReference type="Proteomes" id="UP000094819"/>
    </source>
</evidence>
<protein>
    <submittedName>
        <fullName evidence="7">INO80 complex subunit C</fullName>
    </submittedName>
</protein>
<evidence type="ECO:0000313" key="7">
    <source>
        <dbReference type="EMBL" id="ODN94279.1"/>
    </source>
</evidence>
<dbReference type="InterPro" id="IPR029525">
    <property type="entry name" value="INO80C/Ies6"/>
</dbReference>
<keyword evidence="8" id="KW-1185">Reference proteome</keyword>
<dbReference type="Proteomes" id="UP000094819">
    <property type="component" value="Unassembled WGS sequence"/>
</dbReference>
<reference evidence="7 8" key="1">
    <citation type="submission" date="2016-06" db="EMBL/GenBank/DDBJ databases">
        <title>Evolution of pathogenesis and genome organization in the Tremellales.</title>
        <authorList>
            <person name="Cuomo C."/>
            <person name="Litvintseva A."/>
            <person name="Heitman J."/>
            <person name="Chen Y."/>
            <person name="Sun S."/>
            <person name="Springer D."/>
            <person name="Dromer F."/>
            <person name="Young S."/>
            <person name="Zeng Q."/>
            <person name="Chapman S."/>
            <person name="Gujja S."/>
            <person name="Saif S."/>
            <person name="Birren B."/>
        </authorList>
    </citation>
    <scope>NUCLEOTIDE SEQUENCE [LARGE SCALE GENOMIC DNA]</scope>
    <source>
        <strain evidence="7 8">CBS 7118</strain>
    </source>
</reference>
<feature type="region of interest" description="Disordered" evidence="5">
    <location>
        <begin position="13"/>
        <end position="40"/>
    </location>
</feature>
<sequence>MCVLIPYPRIQAYPCRPPKHTKGGPRKSNTGTPVPGDDASSNIIVERLSYADSPRPFKSTTFTSKLSSRTATTSSTGVRKNAKQILGLERERLSGGDGFMSAQHVEMRKKGVKIELGNKKKVGVKKGSLQNLMKGKRKREGLTPAESEAASESATPGLEDDEGEAMDVDRSSPVKGSESSKTEALADESNGTPKKEIITYHTPTAPPSLLPAKKYCDITGLHANYTDPRTKLRYRGLDVWHAVRGLGPGGDQAYLSLRNAQTSLK</sequence>
<evidence type="ECO:0000256" key="3">
    <source>
        <dbReference type="ARBA" id="ARBA00023163"/>
    </source>
</evidence>
<dbReference type="OrthoDB" id="49520at2759"/>
<feature type="region of interest" description="Disordered" evidence="5">
    <location>
        <begin position="125"/>
        <end position="209"/>
    </location>
</feature>
<dbReference type="SMART" id="SM00993">
    <property type="entry name" value="YL1_C"/>
    <property type="match status" value="1"/>
</dbReference>
<dbReference type="PANTHER" id="PTHR31200:SF1">
    <property type="entry name" value="INO80 COMPLEX SUBUNIT C"/>
    <property type="match status" value="1"/>
</dbReference>
<dbReference type="GO" id="GO:0031011">
    <property type="term" value="C:Ino80 complex"/>
    <property type="evidence" value="ECO:0007669"/>
    <property type="project" value="InterPro"/>
</dbReference>
<dbReference type="GO" id="GO:0006338">
    <property type="term" value="P:chromatin remodeling"/>
    <property type="evidence" value="ECO:0007669"/>
    <property type="project" value="InterPro"/>
</dbReference>
<comment type="caution">
    <text evidence="7">The sequence shown here is derived from an EMBL/GenBank/DDBJ whole genome shotgun (WGS) entry which is preliminary data.</text>
</comment>
<keyword evidence="2" id="KW-0805">Transcription regulation</keyword>
<feature type="domain" description="Vps72/YL1 C-terminal" evidence="6">
    <location>
        <begin position="214"/>
        <end position="243"/>
    </location>
</feature>
<keyword evidence="3" id="KW-0804">Transcription</keyword>
<dbReference type="PANTHER" id="PTHR31200">
    <property type="entry name" value="INO80 COMPLEX SUBUNIT C"/>
    <property type="match status" value="1"/>
</dbReference>
<dbReference type="GeneID" id="30194348"/>
<evidence type="ECO:0000256" key="5">
    <source>
        <dbReference type="SAM" id="MobiDB-lite"/>
    </source>
</evidence>
<evidence type="ECO:0000256" key="4">
    <source>
        <dbReference type="ARBA" id="ARBA00023242"/>
    </source>
</evidence>
<feature type="compositionally biased region" description="Low complexity" evidence="5">
    <location>
        <begin position="145"/>
        <end position="154"/>
    </location>
</feature>
<dbReference type="EMBL" id="AWGH01000015">
    <property type="protein sequence ID" value="ODN94279.1"/>
    <property type="molecule type" value="Genomic_DNA"/>
</dbReference>
<keyword evidence="4" id="KW-0539">Nucleus</keyword>
<dbReference type="AlphaFoldDB" id="A0A1E3J0A5"/>
<dbReference type="RefSeq" id="XP_019030810.1">
    <property type="nucleotide sequence ID" value="XM_019177229.1"/>
</dbReference>
<organism evidence="7 8">
    <name type="scientific">Cryptococcus wingfieldii CBS 7118</name>
    <dbReference type="NCBI Taxonomy" id="1295528"/>
    <lineage>
        <taxon>Eukaryota</taxon>
        <taxon>Fungi</taxon>
        <taxon>Dikarya</taxon>
        <taxon>Basidiomycota</taxon>
        <taxon>Agaricomycotina</taxon>
        <taxon>Tremellomycetes</taxon>
        <taxon>Tremellales</taxon>
        <taxon>Cryptococcaceae</taxon>
        <taxon>Cryptococcus</taxon>
    </lineage>
</organism>
<evidence type="ECO:0000259" key="6">
    <source>
        <dbReference type="SMART" id="SM00993"/>
    </source>
</evidence>
<dbReference type="Pfam" id="PF08265">
    <property type="entry name" value="YL1_C"/>
    <property type="match status" value="1"/>
</dbReference>
<proteinExistence type="predicted"/>
<name>A0A1E3J0A5_9TREE</name>
<comment type="subcellular location">
    <subcellularLocation>
        <location evidence="1">Nucleus</location>
    </subcellularLocation>
</comment>
<evidence type="ECO:0000256" key="1">
    <source>
        <dbReference type="ARBA" id="ARBA00004123"/>
    </source>
</evidence>